<evidence type="ECO:0000313" key="2">
    <source>
        <dbReference type="Proteomes" id="UP001186944"/>
    </source>
</evidence>
<sequence>MSCLIICHPLWGVLRQAEGHTKEEEEESAVLRKGAPSSTRIYMRGRDVTGPGIEPEIFCYQGRRSYQLSYLGTIPVPATLLSTNFSGFHALETSHKTPHHLESISLAPFL</sequence>
<protein>
    <submittedName>
        <fullName evidence="1">Uncharacterized protein</fullName>
    </submittedName>
</protein>
<name>A0AA88YXH8_PINIB</name>
<dbReference type="Proteomes" id="UP001186944">
    <property type="component" value="Unassembled WGS sequence"/>
</dbReference>
<accession>A0AA88YXH8</accession>
<dbReference type="EMBL" id="VSWD01000001">
    <property type="protein sequence ID" value="KAK3108873.1"/>
    <property type="molecule type" value="Genomic_DNA"/>
</dbReference>
<comment type="caution">
    <text evidence="1">The sequence shown here is derived from an EMBL/GenBank/DDBJ whole genome shotgun (WGS) entry which is preliminary data.</text>
</comment>
<evidence type="ECO:0000313" key="1">
    <source>
        <dbReference type="EMBL" id="KAK3108873.1"/>
    </source>
</evidence>
<reference evidence="1" key="1">
    <citation type="submission" date="2019-08" db="EMBL/GenBank/DDBJ databases">
        <title>The improved chromosome-level genome for the pearl oyster Pinctada fucata martensii using PacBio sequencing and Hi-C.</title>
        <authorList>
            <person name="Zheng Z."/>
        </authorList>
    </citation>
    <scope>NUCLEOTIDE SEQUENCE</scope>
    <source>
        <strain evidence="1">ZZ-2019</strain>
        <tissue evidence="1">Adductor muscle</tissue>
    </source>
</reference>
<keyword evidence="2" id="KW-1185">Reference proteome</keyword>
<organism evidence="1 2">
    <name type="scientific">Pinctada imbricata</name>
    <name type="common">Atlantic pearl-oyster</name>
    <name type="synonym">Pinctada martensii</name>
    <dbReference type="NCBI Taxonomy" id="66713"/>
    <lineage>
        <taxon>Eukaryota</taxon>
        <taxon>Metazoa</taxon>
        <taxon>Spiralia</taxon>
        <taxon>Lophotrochozoa</taxon>
        <taxon>Mollusca</taxon>
        <taxon>Bivalvia</taxon>
        <taxon>Autobranchia</taxon>
        <taxon>Pteriomorphia</taxon>
        <taxon>Pterioida</taxon>
        <taxon>Pterioidea</taxon>
        <taxon>Pteriidae</taxon>
        <taxon>Pinctada</taxon>
    </lineage>
</organism>
<dbReference type="AlphaFoldDB" id="A0AA88YXH8"/>
<gene>
    <name evidence="1" type="ORF">FSP39_017649</name>
</gene>
<proteinExistence type="predicted"/>